<dbReference type="RefSeq" id="WP_010862140.1">
    <property type="nucleotide sequence ID" value="NZ_CP027852.1"/>
</dbReference>
<protein>
    <submittedName>
        <fullName evidence="7">Trimeric intracellular cation channel family protein</fullName>
    </submittedName>
</protein>
<sequence>MLLTILYLIGITAEAMTGALAAGRRKMDLFGVIIIASVTAIGGGSIRDMLLGHYPLGWVKHPHYIVIVACAAVITTWISPVMKHLRKVFLVLDALGLIVFSIIGAQVALDMHHGPVVAVIAAVITGAFGGVLRDLLCNQIPLVFQKELYAGISFAAGLLYVGLQHTGLDHNAVTMITLCSGFVARLLAMHFELGLPVFNYTQSEES</sequence>
<dbReference type="GeneID" id="69705778"/>
<dbReference type="PANTHER" id="PTHR30506:SF3">
    <property type="entry name" value="UPF0126 INNER MEMBRANE PROTEIN YADS-RELATED"/>
    <property type="match status" value="1"/>
</dbReference>
<dbReference type="Proteomes" id="UP000664658">
    <property type="component" value="Unassembled WGS sequence"/>
</dbReference>
<keyword evidence="4" id="KW-0812">Transmembrane</keyword>
<name>A0A1A9AVZ9_PLESH</name>
<dbReference type="GO" id="GO:0005886">
    <property type="term" value="C:plasma membrane"/>
    <property type="evidence" value="ECO:0007669"/>
    <property type="project" value="UniProtKB-SubCell"/>
</dbReference>
<dbReference type="EMBL" id="JAFNAA010000001">
    <property type="protein sequence ID" value="MBO1106815.1"/>
    <property type="molecule type" value="Genomic_DNA"/>
</dbReference>
<proteinExistence type="inferred from homology"/>
<dbReference type="KEGG" id="pshi:SAMEA2665130_0916"/>
<evidence type="ECO:0000256" key="3">
    <source>
        <dbReference type="ARBA" id="ARBA00022475"/>
    </source>
</evidence>
<dbReference type="PANTHER" id="PTHR30506">
    <property type="entry name" value="INNER MEMBRANE PROTEIN"/>
    <property type="match status" value="1"/>
</dbReference>
<evidence type="ECO:0000256" key="5">
    <source>
        <dbReference type="ARBA" id="ARBA00022989"/>
    </source>
</evidence>
<accession>A0A1A9AVZ9</accession>
<evidence type="ECO:0000256" key="6">
    <source>
        <dbReference type="ARBA" id="ARBA00023136"/>
    </source>
</evidence>
<evidence type="ECO:0000256" key="4">
    <source>
        <dbReference type="ARBA" id="ARBA00022692"/>
    </source>
</evidence>
<dbReference type="InterPro" id="IPR005115">
    <property type="entry name" value="Gly_transporter"/>
</dbReference>
<evidence type="ECO:0000313" key="8">
    <source>
        <dbReference type="Proteomes" id="UP000664658"/>
    </source>
</evidence>
<comment type="caution">
    <text evidence="7">The sequence shown here is derived from an EMBL/GenBank/DDBJ whole genome shotgun (WGS) entry which is preliminary data.</text>
</comment>
<gene>
    <name evidence="7" type="ORF">J2R62_01020</name>
</gene>
<evidence type="ECO:0000313" key="7">
    <source>
        <dbReference type="EMBL" id="MBO1106815.1"/>
    </source>
</evidence>
<evidence type="ECO:0000256" key="2">
    <source>
        <dbReference type="ARBA" id="ARBA00008193"/>
    </source>
</evidence>
<keyword evidence="6" id="KW-0472">Membrane</keyword>
<dbReference type="Pfam" id="PF03458">
    <property type="entry name" value="Gly_transporter"/>
    <property type="match status" value="2"/>
</dbReference>
<keyword evidence="5" id="KW-1133">Transmembrane helix</keyword>
<comment type="similarity">
    <text evidence="2">Belongs to the UPF0126 family.</text>
</comment>
<keyword evidence="3" id="KW-1003">Cell membrane</keyword>
<evidence type="ECO:0000256" key="1">
    <source>
        <dbReference type="ARBA" id="ARBA00004651"/>
    </source>
</evidence>
<comment type="subcellular location">
    <subcellularLocation>
        <location evidence="1">Cell membrane</location>
        <topology evidence="1">Multi-pass membrane protein</topology>
    </subcellularLocation>
</comment>
<organism evidence="7 8">
    <name type="scientific">Plesiomonas shigelloides</name>
    <name type="common">Aeromonas shigelloides</name>
    <dbReference type="NCBI Taxonomy" id="703"/>
    <lineage>
        <taxon>Bacteria</taxon>
        <taxon>Pseudomonadati</taxon>
        <taxon>Pseudomonadota</taxon>
        <taxon>Gammaproteobacteria</taxon>
        <taxon>Enterobacterales</taxon>
        <taxon>Enterobacteriaceae</taxon>
        <taxon>Plesiomonas</taxon>
    </lineage>
</organism>
<dbReference type="AlphaFoldDB" id="A0A1A9AVZ9"/>
<reference evidence="7" key="1">
    <citation type="submission" date="2021-03" db="EMBL/GenBank/DDBJ databases">
        <title>Plesiomonas shigelloides zfcc0051, isolated from zebrafish feces.</title>
        <authorList>
            <person name="Vanderhoek Z."/>
            <person name="Gaulke C."/>
        </authorList>
    </citation>
    <scope>NUCLEOTIDE SEQUENCE</scope>
    <source>
        <strain evidence="7">Zfcc0051</strain>
    </source>
</reference>